<evidence type="ECO:0000313" key="8">
    <source>
        <dbReference type="EMBL" id="CAF4363673.1"/>
    </source>
</evidence>
<dbReference type="Proteomes" id="UP000663833">
    <property type="component" value="Unassembled WGS sequence"/>
</dbReference>
<evidence type="ECO:0000313" key="12">
    <source>
        <dbReference type="Proteomes" id="UP000663873"/>
    </source>
</evidence>
<proteinExistence type="predicted"/>
<dbReference type="Proteomes" id="UP000663865">
    <property type="component" value="Unassembled WGS sequence"/>
</dbReference>
<reference evidence="5" key="1">
    <citation type="submission" date="2021-02" db="EMBL/GenBank/DDBJ databases">
        <authorList>
            <person name="Nowell W R."/>
        </authorList>
    </citation>
    <scope>NUCLEOTIDE SEQUENCE</scope>
</reference>
<dbReference type="EMBL" id="CAJNYU010003320">
    <property type="protein sequence ID" value="CAF3660861.1"/>
    <property type="molecule type" value="Genomic_DNA"/>
</dbReference>
<dbReference type="Proteomes" id="UP000663873">
    <property type="component" value="Unassembled WGS sequence"/>
</dbReference>
<dbReference type="Proteomes" id="UP000663848">
    <property type="component" value="Unassembled WGS sequence"/>
</dbReference>
<evidence type="ECO:0000313" key="5">
    <source>
        <dbReference type="EMBL" id="CAF3660861.1"/>
    </source>
</evidence>
<dbReference type="EMBL" id="CAJNYV010000040">
    <property type="protein sequence ID" value="CAF3331138.1"/>
    <property type="molecule type" value="Genomic_DNA"/>
</dbReference>
<dbReference type="EMBL" id="CAJOBP010000388">
    <property type="protein sequence ID" value="CAF4171575.1"/>
    <property type="molecule type" value="Genomic_DNA"/>
</dbReference>
<sequence>MAKKAVAPVQRYSSGDQCLIALLSEPVKAFKLKPSNTPKIKKSEELLRSIIYNDLFCNASMLTSPAK</sequence>
<dbReference type="Proteomes" id="UP000663851">
    <property type="component" value="Unassembled WGS sequence"/>
</dbReference>
<dbReference type="Proteomes" id="UP000663825">
    <property type="component" value="Unassembled WGS sequence"/>
</dbReference>
<evidence type="ECO:0000313" key="4">
    <source>
        <dbReference type="EMBL" id="CAF3566263.1"/>
    </source>
</evidence>
<gene>
    <name evidence="5" type="ORF">FME351_LOCUS25051</name>
    <name evidence="2" type="ORF">GRG538_LOCUS6438</name>
    <name evidence="7" type="ORF">HFQ381_LOCUS6644</name>
    <name evidence="1" type="ORF">KIK155_LOCUS1640</name>
    <name evidence="4" type="ORF">LUA448_LOCUS28720</name>
    <name evidence="10" type="ORF">QYT958_LOCUS6924</name>
    <name evidence="3" type="ORF">TIS948_LOCUS31827</name>
    <name evidence="9" type="ORF">TOA249_LOCUS3593</name>
    <name evidence="8" type="ORF">TSG867_LOCUS10396</name>
    <name evidence="6" type="ORF">UJA718_LOCUS4732</name>
</gene>
<evidence type="ECO:0000313" key="9">
    <source>
        <dbReference type="EMBL" id="CAF4502880.1"/>
    </source>
</evidence>
<dbReference type="Proteomes" id="UP000663869">
    <property type="component" value="Unassembled WGS sequence"/>
</dbReference>
<keyword evidence="12" id="KW-1185">Reference proteome</keyword>
<comment type="caution">
    <text evidence="5">The sequence shown here is derived from an EMBL/GenBank/DDBJ whole genome shotgun (WGS) entry which is preliminary data.</text>
</comment>
<evidence type="ECO:0000313" key="2">
    <source>
        <dbReference type="EMBL" id="CAF3361070.1"/>
    </source>
</evidence>
<dbReference type="EMBL" id="CAJOBR010000638">
    <property type="protein sequence ID" value="CAF4531577.1"/>
    <property type="molecule type" value="Genomic_DNA"/>
</dbReference>
<dbReference type="Proteomes" id="UP000663872">
    <property type="component" value="Unassembled WGS sequence"/>
</dbReference>
<dbReference type="Proteomes" id="UP000663862">
    <property type="component" value="Unassembled WGS sequence"/>
</dbReference>
<dbReference type="OrthoDB" id="9994894at2759"/>
<dbReference type="EMBL" id="CAJOBO010000303">
    <property type="protein sequence ID" value="CAF4187833.1"/>
    <property type="molecule type" value="Genomic_DNA"/>
</dbReference>
<organism evidence="5 11">
    <name type="scientific">Rotaria socialis</name>
    <dbReference type="NCBI Taxonomy" id="392032"/>
    <lineage>
        <taxon>Eukaryota</taxon>
        <taxon>Metazoa</taxon>
        <taxon>Spiralia</taxon>
        <taxon>Gnathifera</taxon>
        <taxon>Rotifera</taxon>
        <taxon>Eurotatoria</taxon>
        <taxon>Bdelloidea</taxon>
        <taxon>Philodinida</taxon>
        <taxon>Philodinidae</taxon>
        <taxon>Rotaria</taxon>
    </lineage>
</organism>
<name>A0A818S4J7_9BILA</name>
<evidence type="ECO:0000313" key="1">
    <source>
        <dbReference type="EMBL" id="CAF3331138.1"/>
    </source>
</evidence>
<dbReference type="AlphaFoldDB" id="A0A818S4J7"/>
<protein>
    <submittedName>
        <fullName evidence="5">Uncharacterized protein</fullName>
    </submittedName>
</protein>
<evidence type="ECO:0000313" key="3">
    <source>
        <dbReference type="EMBL" id="CAF3449502.1"/>
    </source>
</evidence>
<evidence type="ECO:0000313" key="7">
    <source>
        <dbReference type="EMBL" id="CAF4187833.1"/>
    </source>
</evidence>
<dbReference type="EMBL" id="CAJOBQ010000475">
    <property type="protein sequence ID" value="CAF4363673.1"/>
    <property type="molecule type" value="Genomic_DNA"/>
</dbReference>
<dbReference type="EMBL" id="CAJNXB010005800">
    <property type="protein sequence ID" value="CAF3449502.1"/>
    <property type="molecule type" value="Genomic_DNA"/>
</dbReference>
<dbReference type="EMBL" id="CAJNYD010004060">
    <property type="protein sequence ID" value="CAF3566263.1"/>
    <property type="molecule type" value="Genomic_DNA"/>
</dbReference>
<dbReference type="EMBL" id="CAJNYT010000652">
    <property type="protein sequence ID" value="CAF3361070.1"/>
    <property type="molecule type" value="Genomic_DNA"/>
</dbReference>
<dbReference type="EMBL" id="CAJOBS010000128">
    <property type="protein sequence ID" value="CAF4502880.1"/>
    <property type="molecule type" value="Genomic_DNA"/>
</dbReference>
<dbReference type="Proteomes" id="UP000663838">
    <property type="component" value="Unassembled WGS sequence"/>
</dbReference>
<evidence type="ECO:0000313" key="10">
    <source>
        <dbReference type="EMBL" id="CAF4531577.1"/>
    </source>
</evidence>
<evidence type="ECO:0000313" key="6">
    <source>
        <dbReference type="EMBL" id="CAF4171575.1"/>
    </source>
</evidence>
<evidence type="ECO:0000313" key="11">
    <source>
        <dbReference type="Proteomes" id="UP000663869"/>
    </source>
</evidence>
<accession>A0A818S4J7</accession>